<evidence type="ECO:0008006" key="3">
    <source>
        <dbReference type="Google" id="ProtNLM"/>
    </source>
</evidence>
<comment type="caution">
    <text evidence="1">The sequence shown here is derived from an EMBL/GenBank/DDBJ whole genome shotgun (WGS) entry which is preliminary data.</text>
</comment>
<dbReference type="AlphaFoldDB" id="A0A371YZU4"/>
<gene>
    <name evidence="1" type="ORF">DY926_09610</name>
</gene>
<protein>
    <recommendedName>
        <fullName evidence="3">DUF2867 domain-containing protein</fullName>
    </recommendedName>
</protein>
<name>A0A371YZU4_9PROT</name>
<evidence type="ECO:0000313" key="2">
    <source>
        <dbReference type="Proteomes" id="UP000262371"/>
    </source>
</evidence>
<keyword evidence="2" id="KW-1185">Reference proteome</keyword>
<dbReference type="RefSeq" id="WP_116703176.1">
    <property type="nucleotide sequence ID" value="NZ_QUWV01000073.1"/>
</dbReference>
<accession>A0A371YZU4</accession>
<dbReference type="EMBL" id="QUWV01000073">
    <property type="protein sequence ID" value="RFD19765.1"/>
    <property type="molecule type" value="Genomic_DNA"/>
</dbReference>
<organism evidence="1 2">
    <name type="scientific">Komagataeibacter melaceti</name>
    <dbReference type="NCBI Taxonomy" id="2766577"/>
    <lineage>
        <taxon>Bacteria</taxon>
        <taxon>Pseudomonadati</taxon>
        <taxon>Pseudomonadota</taxon>
        <taxon>Alphaproteobacteria</taxon>
        <taxon>Acetobacterales</taxon>
        <taxon>Acetobacteraceae</taxon>
        <taxon>Komagataeibacter</taxon>
    </lineage>
</organism>
<evidence type="ECO:0000313" key="1">
    <source>
        <dbReference type="EMBL" id="RFD19765.1"/>
    </source>
</evidence>
<reference evidence="1 2" key="1">
    <citation type="submission" date="2018-08" db="EMBL/GenBank/DDBJ databases">
        <title>Komagataeibacter sp. AV 382.</title>
        <authorList>
            <person name="Skraban J."/>
            <person name="Trcek J."/>
        </authorList>
    </citation>
    <scope>NUCLEOTIDE SEQUENCE [LARGE SCALE GENOMIC DNA]</scope>
    <source>
        <strain evidence="1 2">AV 382</strain>
    </source>
</reference>
<dbReference type="Proteomes" id="UP000262371">
    <property type="component" value="Unassembled WGS sequence"/>
</dbReference>
<dbReference type="OrthoDB" id="5464833at2"/>
<proteinExistence type="predicted"/>
<sequence length="177" mass="20212">MMILDDFLPRFTFRERHATTIAAPPGRILDCVLRYRAQEDPLIHTAIRLREAPARLLGRSYRPPLDLNDFTLLGRHGDRALAMGLVGAFWRADYGLLRITGPDAFRACARTDVCRLAMGFSVRPMADGRSTLLTETRVSCPSPSVLWRFAPYWYLIRPVSGLIRRRMLAALRQQAER</sequence>